<dbReference type="OMA" id="YERRCKV"/>
<protein>
    <recommendedName>
        <fullName evidence="3">Nucleotidyltransferase</fullName>
    </recommendedName>
</protein>
<dbReference type="GeneID" id="19201533"/>
<keyword evidence="2" id="KW-1185">Reference proteome</keyword>
<dbReference type="OrthoDB" id="3051727at2759"/>
<proteinExistence type="predicted"/>
<dbReference type="KEGG" id="cput:CONPUDRAFT_140525"/>
<evidence type="ECO:0008006" key="3">
    <source>
        <dbReference type="Google" id="ProtNLM"/>
    </source>
</evidence>
<reference evidence="2" key="1">
    <citation type="journal article" date="2012" name="Science">
        <title>The Paleozoic origin of enzymatic lignin decomposition reconstructed from 31 fungal genomes.</title>
        <authorList>
            <person name="Floudas D."/>
            <person name="Binder M."/>
            <person name="Riley R."/>
            <person name="Barry K."/>
            <person name="Blanchette R.A."/>
            <person name="Henrissat B."/>
            <person name="Martinez A.T."/>
            <person name="Otillar R."/>
            <person name="Spatafora J.W."/>
            <person name="Yadav J.S."/>
            <person name="Aerts A."/>
            <person name="Benoit I."/>
            <person name="Boyd A."/>
            <person name="Carlson A."/>
            <person name="Copeland A."/>
            <person name="Coutinho P.M."/>
            <person name="de Vries R.P."/>
            <person name="Ferreira P."/>
            <person name="Findley K."/>
            <person name="Foster B."/>
            <person name="Gaskell J."/>
            <person name="Glotzer D."/>
            <person name="Gorecki P."/>
            <person name="Heitman J."/>
            <person name="Hesse C."/>
            <person name="Hori C."/>
            <person name="Igarashi K."/>
            <person name="Jurgens J.A."/>
            <person name="Kallen N."/>
            <person name="Kersten P."/>
            <person name="Kohler A."/>
            <person name="Kuees U."/>
            <person name="Kumar T.K.A."/>
            <person name="Kuo A."/>
            <person name="LaButti K."/>
            <person name="Larrondo L.F."/>
            <person name="Lindquist E."/>
            <person name="Ling A."/>
            <person name="Lombard V."/>
            <person name="Lucas S."/>
            <person name="Lundell T."/>
            <person name="Martin R."/>
            <person name="McLaughlin D.J."/>
            <person name="Morgenstern I."/>
            <person name="Morin E."/>
            <person name="Murat C."/>
            <person name="Nagy L.G."/>
            <person name="Nolan M."/>
            <person name="Ohm R.A."/>
            <person name="Patyshakuliyeva A."/>
            <person name="Rokas A."/>
            <person name="Ruiz-Duenas F.J."/>
            <person name="Sabat G."/>
            <person name="Salamov A."/>
            <person name="Samejima M."/>
            <person name="Schmutz J."/>
            <person name="Slot J.C."/>
            <person name="St John F."/>
            <person name="Stenlid J."/>
            <person name="Sun H."/>
            <person name="Sun S."/>
            <person name="Syed K."/>
            <person name="Tsang A."/>
            <person name="Wiebenga A."/>
            <person name="Young D."/>
            <person name="Pisabarro A."/>
            <person name="Eastwood D.C."/>
            <person name="Martin F."/>
            <person name="Cullen D."/>
            <person name="Grigoriev I.V."/>
            <person name="Hibbett D.S."/>
        </authorList>
    </citation>
    <scope>NUCLEOTIDE SEQUENCE [LARGE SCALE GENOMIC DNA]</scope>
    <source>
        <strain evidence="2">RWD-64-598 SS2</strain>
    </source>
</reference>
<dbReference type="RefSeq" id="XP_007775425.1">
    <property type="nucleotide sequence ID" value="XM_007777235.1"/>
</dbReference>
<dbReference type="AlphaFoldDB" id="R7SF82"/>
<evidence type="ECO:0000313" key="1">
    <source>
        <dbReference type="EMBL" id="EIW74407.1"/>
    </source>
</evidence>
<dbReference type="eggNOG" id="ENOG502SQ2J">
    <property type="taxonomic scope" value="Eukaryota"/>
</dbReference>
<sequence length="229" mass="26534">MYPATSPSKRRAINGIARITANVLHEAGYRCCLFGSAACSIYGMRNRDPRDVDMVVFTSHDPEDIKRVIVEADGRFFTTPSRKPGETYRVLWFRLPRPSGFQGRRTCKVDILITGTLDLPNVPKSKVVYTRVRGVPCVPMIVLLGMKLRGWVDHRKHPEPYYSDKQYDDIKDIAELLHIAVTAGEHVSDYSWLRRKFRQDMEVRIESFCRDAREDTEHLWRELGFDGDW</sequence>
<gene>
    <name evidence="1" type="ORF">CONPUDRAFT_140525</name>
</gene>
<accession>R7SF82</accession>
<dbReference type="EMBL" id="JH711592">
    <property type="protein sequence ID" value="EIW74407.1"/>
    <property type="molecule type" value="Genomic_DNA"/>
</dbReference>
<name>R7SF82_CONPW</name>
<evidence type="ECO:0000313" key="2">
    <source>
        <dbReference type="Proteomes" id="UP000053558"/>
    </source>
</evidence>
<dbReference type="Proteomes" id="UP000053558">
    <property type="component" value="Unassembled WGS sequence"/>
</dbReference>
<organism evidence="1 2">
    <name type="scientific">Coniophora puteana (strain RWD-64-598)</name>
    <name type="common">Brown rot fungus</name>
    <dbReference type="NCBI Taxonomy" id="741705"/>
    <lineage>
        <taxon>Eukaryota</taxon>
        <taxon>Fungi</taxon>
        <taxon>Dikarya</taxon>
        <taxon>Basidiomycota</taxon>
        <taxon>Agaricomycotina</taxon>
        <taxon>Agaricomycetes</taxon>
        <taxon>Agaricomycetidae</taxon>
        <taxon>Boletales</taxon>
        <taxon>Coniophorineae</taxon>
        <taxon>Coniophoraceae</taxon>
        <taxon>Coniophora</taxon>
    </lineage>
</organism>